<gene>
    <name evidence="3" type="ORF">D5F01_LYC00970</name>
</gene>
<keyword evidence="4" id="KW-1185">Reference proteome</keyword>
<feature type="region of interest" description="Disordered" evidence="1">
    <location>
        <begin position="443"/>
        <end position="706"/>
    </location>
</feature>
<sequence>MIPYFIAPDPRSLPSIPENRNLTELIVAVDVGNLLQLYASMLFERRILIFASKLSTRVRSRGLEEVVILNVDTNTLETPFDDLKRIPSDVMAGLKVCLKRQAVSPGCGVSRAFLKAQALLFGGYRDALQEDKEGEMWFSEELFLDHKSSSMRQFLQSAIHLQFFKQFIDSRLDILNKGKEPDDLFEEEIVKCETTAGRSKSYQQLVGNLKKGGGALILNMKSKANTKAKGLAMSGLKNLLMHKAHNEEHALQRGGSVSHRRAQSDCLQNRLPITQHFGKSRPRRPVHKHRAPREEEDTNVTGDTWDGAVSQPVVKPDSQLHKDEEEGEESLLCDPEEMDLLGEIFDTLSSRSSHERGLLYGTRSLDLFAPDSHDYITKHGFPANPSQESLSLSISGSGSLHSWNLETTEELSDLTEDSDWLCLDTSVPEEEVTESPLAACEMGEQESMQREVKQKQEEVNVTVNGNQEAEIDNRNDFKKVKAEEGRNTDGQEKRMSLGEDPMKETAEKREDEELKEKREEEQSVEGQETEGGINEMLKGVTREEEQREDQKEKDREVTVSLNKLTEPYLHLPKKQQEQDSLKPTASHGLQSLIEEPSPLAGQKKSSEEAVKKEEQEIKQTTSPPKVLPAAVRFQSQAHSTGLWVKSRAKELAEPRKPCNMFRNRENAQTHPPCDSNISEDNNRSEVHEEEELPSIKVSELKKRFEA</sequence>
<dbReference type="EMBL" id="REGW02000001">
    <property type="protein sequence ID" value="KAE8300823.1"/>
    <property type="molecule type" value="Genomic_DNA"/>
</dbReference>
<reference evidence="3 4" key="1">
    <citation type="submission" date="2019-07" db="EMBL/GenBank/DDBJ databases">
        <title>Chromosome genome assembly for large yellow croaker.</title>
        <authorList>
            <person name="Xiao S."/>
        </authorList>
    </citation>
    <scope>NUCLEOTIDE SEQUENCE [LARGE SCALE GENOMIC DNA]</scope>
    <source>
        <strain evidence="3">JMULYC20181020</strain>
        <tissue evidence="3">Muscle</tissue>
    </source>
</reference>
<protein>
    <submittedName>
        <fullName evidence="3">DENN domain-containing protein 1C Connecdenn 3</fullName>
    </submittedName>
</protein>
<comment type="caution">
    <text evidence="3">The sequence shown here is derived from an EMBL/GenBank/DDBJ whole genome shotgun (WGS) entry which is preliminary data.</text>
</comment>
<dbReference type="Gene3D" id="3.40.50.11500">
    <property type="match status" value="2"/>
</dbReference>
<dbReference type="PANTHER" id="PTHR13196">
    <property type="entry name" value="DENN DOMAIN-CONTAINING"/>
    <property type="match status" value="1"/>
</dbReference>
<evidence type="ECO:0000256" key="1">
    <source>
        <dbReference type="SAM" id="MobiDB-lite"/>
    </source>
</evidence>
<dbReference type="InterPro" id="IPR005112">
    <property type="entry name" value="dDENN_dom"/>
</dbReference>
<feature type="region of interest" description="Disordered" evidence="1">
    <location>
        <begin position="277"/>
        <end position="331"/>
    </location>
</feature>
<dbReference type="PANTHER" id="PTHR13196:SF25">
    <property type="entry name" value="DENN DOMAIN-CONTAINING PROTEIN 1C"/>
    <property type="match status" value="1"/>
</dbReference>
<dbReference type="InterPro" id="IPR043153">
    <property type="entry name" value="DENN_C"/>
</dbReference>
<evidence type="ECO:0000313" key="4">
    <source>
        <dbReference type="Proteomes" id="UP000424527"/>
    </source>
</evidence>
<dbReference type="GO" id="GO:0005085">
    <property type="term" value="F:guanyl-nucleotide exchange factor activity"/>
    <property type="evidence" value="ECO:0007669"/>
    <property type="project" value="InterPro"/>
</dbReference>
<dbReference type="AlphaFoldDB" id="A0A6G0JBA4"/>
<feature type="compositionally biased region" description="Basic residues" evidence="1">
    <location>
        <begin position="278"/>
        <end position="291"/>
    </location>
</feature>
<proteinExistence type="predicted"/>
<feature type="compositionally biased region" description="Basic and acidic residues" evidence="1">
    <location>
        <begin position="540"/>
        <end position="557"/>
    </location>
</feature>
<dbReference type="SMART" id="SM00801">
    <property type="entry name" value="dDENN"/>
    <property type="match status" value="1"/>
</dbReference>
<dbReference type="GO" id="GO:0032456">
    <property type="term" value="P:endocytic recycling"/>
    <property type="evidence" value="ECO:0007669"/>
    <property type="project" value="TreeGrafter"/>
</dbReference>
<dbReference type="InterPro" id="IPR040032">
    <property type="entry name" value="DENND1A/B/C"/>
</dbReference>
<dbReference type="Proteomes" id="UP000424527">
    <property type="component" value="Unassembled WGS sequence"/>
</dbReference>
<feature type="domain" description="UDENN" evidence="2">
    <location>
        <begin position="1"/>
        <end position="180"/>
    </location>
</feature>
<feature type="compositionally biased region" description="Basic and acidic residues" evidence="1">
    <location>
        <begin position="647"/>
        <end position="667"/>
    </location>
</feature>
<evidence type="ECO:0000313" key="3">
    <source>
        <dbReference type="EMBL" id="KAE8300823.1"/>
    </source>
</evidence>
<dbReference type="Gene3D" id="6.10.140.1000">
    <property type="match status" value="1"/>
</dbReference>
<feature type="compositionally biased region" description="Basic and acidic residues" evidence="1">
    <location>
        <begin position="447"/>
        <end position="458"/>
    </location>
</feature>
<accession>A0A6G0JBA4</accession>
<dbReference type="Pfam" id="PF03455">
    <property type="entry name" value="dDENN"/>
    <property type="match status" value="1"/>
</dbReference>
<dbReference type="GO" id="GO:0005829">
    <property type="term" value="C:cytosol"/>
    <property type="evidence" value="ECO:0007669"/>
    <property type="project" value="TreeGrafter"/>
</dbReference>
<dbReference type="GO" id="GO:1901981">
    <property type="term" value="F:phosphatidylinositol phosphate binding"/>
    <property type="evidence" value="ECO:0007669"/>
    <property type="project" value="TreeGrafter"/>
</dbReference>
<feature type="compositionally biased region" description="Basic and acidic residues" evidence="1">
    <location>
        <begin position="604"/>
        <end position="617"/>
    </location>
</feature>
<evidence type="ECO:0000259" key="2">
    <source>
        <dbReference type="PROSITE" id="PS50211"/>
    </source>
</evidence>
<dbReference type="InterPro" id="IPR037516">
    <property type="entry name" value="Tripartite_DENN"/>
</dbReference>
<dbReference type="GO" id="GO:0006897">
    <property type="term" value="P:endocytosis"/>
    <property type="evidence" value="ECO:0007669"/>
    <property type="project" value="TreeGrafter"/>
</dbReference>
<name>A0A6G0JBA4_LARCR</name>
<dbReference type="PROSITE" id="PS50211">
    <property type="entry name" value="DENN"/>
    <property type="match status" value="1"/>
</dbReference>
<feature type="compositionally biased region" description="Basic and acidic residues" evidence="1">
    <location>
        <begin position="471"/>
        <end position="521"/>
    </location>
</feature>
<organism evidence="3 4">
    <name type="scientific">Larimichthys crocea</name>
    <name type="common">Large yellow croaker</name>
    <name type="synonym">Pseudosciaena crocea</name>
    <dbReference type="NCBI Taxonomy" id="215358"/>
    <lineage>
        <taxon>Eukaryota</taxon>
        <taxon>Metazoa</taxon>
        <taxon>Chordata</taxon>
        <taxon>Craniata</taxon>
        <taxon>Vertebrata</taxon>
        <taxon>Euteleostomi</taxon>
        <taxon>Actinopterygii</taxon>
        <taxon>Neopterygii</taxon>
        <taxon>Teleostei</taxon>
        <taxon>Neoteleostei</taxon>
        <taxon>Acanthomorphata</taxon>
        <taxon>Eupercaria</taxon>
        <taxon>Sciaenidae</taxon>
        <taxon>Larimichthys</taxon>
    </lineage>
</organism>